<keyword evidence="3" id="KW-1185">Reference proteome</keyword>
<dbReference type="Proteomes" id="UP000509246">
    <property type="component" value="Chromosome"/>
</dbReference>
<dbReference type="InterPro" id="IPR000836">
    <property type="entry name" value="PRTase_dom"/>
</dbReference>
<dbReference type="KEGG" id="carm:CARM_1555"/>
<organism evidence="2 3">
    <name type="scientific">Campylobacter armoricus</name>
    <dbReference type="NCBI Taxonomy" id="2505970"/>
    <lineage>
        <taxon>Bacteria</taxon>
        <taxon>Pseudomonadati</taxon>
        <taxon>Campylobacterota</taxon>
        <taxon>Epsilonproteobacteria</taxon>
        <taxon>Campylobacterales</taxon>
        <taxon>Campylobacteraceae</taxon>
        <taxon>Campylobacter</taxon>
    </lineage>
</organism>
<evidence type="ECO:0000256" key="1">
    <source>
        <dbReference type="ARBA" id="ARBA00008007"/>
    </source>
</evidence>
<evidence type="ECO:0000313" key="2">
    <source>
        <dbReference type="EMBL" id="QKF80434.1"/>
    </source>
</evidence>
<dbReference type="SUPFAM" id="SSF53271">
    <property type="entry name" value="PRTase-like"/>
    <property type="match status" value="1"/>
</dbReference>
<dbReference type="InterPro" id="IPR051910">
    <property type="entry name" value="ComF/GntX_DNA_util-trans"/>
</dbReference>
<dbReference type="GeneID" id="56587305"/>
<dbReference type="Gene3D" id="3.40.50.2020">
    <property type="match status" value="1"/>
</dbReference>
<name>A0A7L5HTU1_9BACT</name>
<dbReference type="PANTHER" id="PTHR47505:SF1">
    <property type="entry name" value="DNA UTILIZATION PROTEIN YHGH"/>
    <property type="match status" value="1"/>
</dbReference>
<proteinExistence type="inferred from homology"/>
<dbReference type="EMBL" id="CP053825">
    <property type="protein sequence ID" value="QKF80434.1"/>
    <property type="molecule type" value="Genomic_DNA"/>
</dbReference>
<protein>
    <submittedName>
        <fullName evidence="2">Putative ComF family competence protein</fullName>
    </submittedName>
</protein>
<gene>
    <name evidence="2" type="ORF">CARM_1555</name>
</gene>
<dbReference type="CDD" id="cd06223">
    <property type="entry name" value="PRTases_typeI"/>
    <property type="match status" value="1"/>
</dbReference>
<accession>A0A7L5HTU1</accession>
<dbReference type="PANTHER" id="PTHR47505">
    <property type="entry name" value="DNA UTILIZATION PROTEIN YHGH"/>
    <property type="match status" value="1"/>
</dbReference>
<dbReference type="RefSeq" id="WP_139426493.1">
    <property type="nucleotide sequence ID" value="NZ_CBCSFY010000008.1"/>
</dbReference>
<sequence length="192" mass="22511">MEKLAGEWKYGVALDLHTISSTKDQFGNFINQYTQIGEILHDIKYGNFSIEQKKNMGLQLAQIATNFIKKLLVFPYLNVIIPVPYSKEREFQPLYYITYMISKLTNIPADFNYINKTRHVKELKSIASLEDRKKELENIFKVDLRYKNKKVLLFDDLYRSGATLNEITNTLYKHGKVDNVYVVTLTKTRKNK</sequence>
<reference evidence="2 3" key="1">
    <citation type="submission" date="2020-05" db="EMBL/GenBank/DDBJ databases">
        <title>Complete genome sequencing of Campylobacter and Arcobacter type strains.</title>
        <authorList>
            <person name="Miller W.G."/>
            <person name="Yee E."/>
        </authorList>
    </citation>
    <scope>NUCLEOTIDE SEQUENCE [LARGE SCALE GENOMIC DNA]</scope>
    <source>
        <strain evidence="2 3">CCUG 73571</strain>
    </source>
</reference>
<dbReference type="InterPro" id="IPR029057">
    <property type="entry name" value="PRTase-like"/>
</dbReference>
<comment type="similarity">
    <text evidence="1">Belongs to the ComF/GntX family.</text>
</comment>
<evidence type="ECO:0000313" key="3">
    <source>
        <dbReference type="Proteomes" id="UP000509246"/>
    </source>
</evidence>
<dbReference type="AlphaFoldDB" id="A0A7L5HTU1"/>